<protein>
    <recommendedName>
        <fullName evidence="7">C-type lectin</fullName>
    </recommendedName>
</protein>
<gene>
    <name evidence="5" type="ORF">PENTCL1PPCAC_21462</name>
</gene>
<comment type="caution">
    <text evidence="2">Lacks conserved residue(s) required for the propagation of feature annotation.</text>
</comment>
<dbReference type="Proteomes" id="UP001432027">
    <property type="component" value="Unassembled WGS sequence"/>
</dbReference>
<dbReference type="CDD" id="cd00037">
    <property type="entry name" value="CLECT"/>
    <property type="match status" value="1"/>
</dbReference>
<dbReference type="PROSITE" id="PS01180">
    <property type="entry name" value="CUB"/>
    <property type="match status" value="1"/>
</dbReference>
<dbReference type="PROSITE" id="PS00615">
    <property type="entry name" value="C_TYPE_LECTIN_1"/>
    <property type="match status" value="1"/>
</dbReference>
<feature type="non-terminal residue" evidence="5">
    <location>
        <position position="257"/>
    </location>
</feature>
<evidence type="ECO:0000313" key="6">
    <source>
        <dbReference type="Proteomes" id="UP001432027"/>
    </source>
</evidence>
<dbReference type="InterPro" id="IPR016186">
    <property type="entry name" value="C-type_lectin-like/link_sf"/>
</dbReference>
<dbReference type="Gene3D" id="3.10.100.10">
    <property type="entry name" value="Mannose-Binding Protein A, subunit A"/>
    <property type="match status" value="1"/>
</dbReference>
<dbReference type="InterPro" id="IPR050976">
    <property type="entry name" value="Snaclec"/>
</dbReference>
<dbReference type="InterPro" id="IPR000859">
    <property type="entry name" value="CUB_dom"/>
</dbReference>
<comment type="caution">
    <text evidence="5">The sequence shown here is derived from an EMBL/GenBank/DDBJ whole genome shotgun (WGS) entry which is preliminary data.</text>
</comment>
<feature type="domain" description="C-type lectin" evidence="4">
    <location>
        <begin position="26"/>
        <end position="143"/>
    </location>
</feature>
<evidence type="ECO:0000256" key="1">
    <source>
        <dbReference type="ARBA" id="ARBA00023157"/>
    </source>
</evidence>
<evidence type="ECO:0000259" key="4">
    <source>
        <dbReference type="PROSITE" id="PS50041"/>
    </source>
</evidence>
<dbReference type="PANTHER" id="PTHR22991">
    <property type="entry name" value="PROTEIN CBG13490"/>
    <property type="match status" value="1"/>
</dbReference>
<evidence type="ECO:0000259" key="3">
    <source>
        <dbReference type="PROSITE" id="PS01180"/>
    </source>
</evidence>
<dbReference type="InterPro" id="IPR016187">
    <property type="entry name" value="CTDL_fold"/>
</dbReference>
<dbReference type="SUPFAM" id="SSF56436">
    <property type="entry name" value="C-type lectin-like"/>
    <property type="match status" value="1"/>
</dbReference>
<dbReference type="SUPFAM" id="SSF49854">
    <property type="entry name" value="Spermadhesin, CUB domain"/>
    <property type="match status" value="1"/>
</dbReference>
<proteinExistence type="predicted"/>
<dbReference type="Gene3D" id="2.60.120.290">
    <property type="entry name" value="Spermadhesin, CUB domain"/>
    <property type="match status" value="1"/>
</dbReference>
<name>A0AAV5TXT2_9BILA</name>
<dbReference type="PANTHER" id="PTHR22991:SF40">
    <property type="entry name" value="PROTEIN CBG13490"/>
    <property type="match status" value="1"/>
</dbReference>
<dbReference type="InterPro" id="IPR018378">
    <property type="entry name" value="C-type_lectin_CS"/>
</dbReference>
<feature type="domain" description="CUB" evidence="3">
    <location>
        <begin position="156"/>
        <end position="257"/>
    </location>
</feature>
<reference evidence="5" key="1">
    <citation type="submission" date="2023-10" db="EMBL/GenBank/DDBJ databases">
        <title>Genome assembly of Pristionchus species.</title>
        <authorList>
            <person name="Yoshida K."/>
            <person name="Sommer R.J."/>
        </authorList>
    </citation>
    <scope>NUCLEOTIDE SEQUENCE</scope>
    <source>
        <strain evidence="5">RS0144</strain>
    </source>
</reference>
<dbReference type="InterPro" id="IPR035914">
    <property type="entry name" value="Sperma_CUB_dom_sf"/>
</dbReference>
<evidence type="ECO:0000313" key="5">
    <source>
        <dbReference type="EMBL" id="GMS99286.1"/>
    </source>
</evidence>
<dbReference type="AlphaFoldDB" id="A0AAV5TXT2"/>
<dbReference type="InterPro" id="IPR001304">
    <property type="entry name" value="C-type_lectin-like"/>
</dbReference>
<organism evidence="5 6">
    <name type="scientific">Pristionchus entomophagus</name>
    <dbReference type="NCBI Taxonomy" id="358040"/>
    <lineage>
        <taxon>Eukaryota</taxon>
        <taxon>Metazoa</taxon>
        <taxon>Ecdysozoa</taxon>
        <taxon>Nematoda</taxon>
        <taxon>Chromadorea</taxon>
        <taxon>Rhabditida</taxon>
        <taxon>Rhabditina</taxon>
        <taxon>Diplogasteromorpha</taxon>
        <taxon>Diplogasteroidea</taxon>
        <taxon>Neodiplogasteridae</taxon>
        <taxon>Pristionchus</taxon>
    </lineage>
</organism>
<dbReference type="SMART" id="SM00034">
    <property type="entry name" value="CLECT"/>
    <property type="match status" value="1"/>
</dbReference>
<dbReference type="PROSITE" id="PS50041">
    <property type="entry name" value="C_TYPE_LECTIN_2"/>
    <property type="match status" value="1"/>
</dbReference>
<dbReference type="Pfam" id="PF00431">
    <property type="entry name" value="CUB"/>
    <property type="match status" value="1"/>
</dbReference>
<accession>A0AAV5TXT2</accession>
<dbReference type="EMBL" id="BTSX01000005">
    <property type="protein sequence ID" value="GMS99286.1"/>
    <property type="molecule type" value="Genomic_DNA"/>
</dbReference>
<keyword evidence="6" id="KW-1185">Reference proteome</keyword>
<dbReference type="Pfam" id="PF00059">
    <property type="entry name" value="Lectin_C"/>
    <property type="match status" value="1"/>
</dbReference>
<keyword evidence="1" id="KW-1015">Disulfide bond</keyword>
<evidence type="ECO:0008006" key="7">
    <source>
        <dbReference type="Google" id="ProtNLM"/>
    </source>
</evidence>
<sequence length="257" mass="28078">DISCTTQLKQVVPIEDSCERFEDVNDDGVCYQVGAAAESWQDAQMTCRKLGANLASIHNLQENSFLRRLAVSKGAVNGLFLGATTSGKGQNFGWIDGSDWDYENFYQEFPRAGFGDCIAMDTTTSAGQWMNIECTAKLPVACIRDRVNITAPDATCNVQTWKEGEIITSSRFPFSASTPCDFFLTTDTGKRIEVEINIIEANSCCDYLVIYDGYLGGSVLANLTGEVRMVAYTTTSANIMRVSWEPMGGVNVQGLAV</sequence>
<evidence type="ECO:0000256" key="2">
    <source>
        <dbReference type="PROSITE-ProRule" id="PRU00059"/>
    </source>
</evidence>
<feature type="non-terminal residue" evidence="5">
    <location>
        <position position="1"/>
    </location>
</feature>